<name>A0ACB9YZ19_9PEZI</name>
<comment type="caution">
    <text evidence="1">The sequence shown here is derived from an EMBL/GenBank/DDBJ whole genome shotgun (WGS) entry which is preliminary data.</text>
</comment>
<dbReference type="Proteomes" id="UP001497700">
    <property type="component" value="Unassembled WGS sequence"/>
</dbReference>
<accession>A0ACB9YZ19</accession>
<reference evidence="1 2" key="1">
    <citation type="journal article" date="2022" name="New Phytol.">
        <title>Ecological generalism drives hyperdiversity of secondary metabolite gene clusters in xylarialean endophytes.</title>
        <authorList>
            <person name="Franco M.E.E."/>
            <person name="Wisecaver J.H."/>
            <person name="Arnold A.E."/>
            <person name="Ju Y.M."/>
            <person name="Slot J.C."/>
            <person name="Ahrendt S."/>
            <person name="Moore L.P."/>
            <person name="Eastman K.E."/>
            <person name="Scott K."/>
            <person name="Konkel Z."/>
            <person name="Mondo S.J."/>
            <person name="Kuo A."/>
            <person name="Hayes R.D."/>
            <person name="Haridas S."/>
            <person name="Andreopoulos B."/>
            <person name="Riley R."/>
            <person name="LaButti K."/>
            <person name="Pangilinan J."/>
            <person name="Lipzen A."/>
            <person name="Amirebrahimi M."/>
            <person name="Yan J."/>
            <person name="Adam C."/>
            <person name="Keymanesh K."/>
            <person name="Ng V."/>
            <person name="Louie K."/>
            <person name="Northen T."/>
            <person name="Drula E."/>
            <person name="Henrissat B."/>
            <person name="Hsieh H.M."/>
            <person name="Youens-Clark K."/>
            <person name="Lutzoni F."/>
            <person name="Miadlikowska J."/>
            <person name="Eastwood D.C."/>
            <person name="Hamelin R.C."/>
            <person name="Grigoriev I.V."/>
            <person name="U'Ren J.M."/>
        </authorList>
    </citation>
    <scope>NUCLEOTIDE SEQUENCE [LARGE SCALE GENOMIC DNA]</scope>
    <source>
        <strain evidence="1 2">CBS 119005</strain>
    </source>
</reference>
<gene>
    <name evidence="1" type="ORF">F4820DRAFT_424320</name>
</gene>
<evidence type="ECO:0000313" key="2">
    <source>
        <dbReference type="Proteomes" id="UP001497700"/>
    </source>
</evidence>
<keyword evidence="2" id="KW-1185">Reference proteome</keyword>
<proteinExistence type="predicted"/>
<organism evidence="1 2">
    <name type="scientific">Hypoxylon rubiginosum</name>
    <dbReference type="NCBI Taxonomy" id="110542"/>
    <lineage>
        <taxon>Eukaryota</taxon>
        <taxon>Fungi</taxon>
        <taxon>Dikarya</taxon>
        <taxon>Ascomycota</taxon>
        <taxon>Pezizomycotina</taxon>
        <taxon>Sordariomycetes</taxon>
        <taxon>Xylariomycetidae</taxon>
        <taxon>Xylariales</taxon>
        <taxon>Hypoxylaceae</taxon>
        <taxon>Hypoxylon</taxon>
    </lineage>
</organism>
<evidence type="ECO:0000313" key="1">
    <source>
        <dbReference type="EMBL" id="KAI4864269.1"/>
    </source>
</evidence>
<sequence>MGRSLPHTSRSVSIFNFTCSFASASSLQISTLNPLQKCSFNPLECLLSSPSPPSLLHQVYSTKSILPAMAPPGFGGRRSTTLQPGLGASSAATNDYAWRQLIRGPRDFAIAEDQSIPSPVSSGSDISSFHLANDDIAELEATIFEAVARNAAVPDSEARDNTEEVESIDSLESISDYDDGHDGTALDDEGGEANGEDQGEDEEDGPEQQPPFDPSAVGLKEISNLASFTVSSYKPGCGVKELRDDDVNQFWQSDGPQPHRLNIHFIKRVEIRALRLYLDYELDESYTPTKLEITAGFSPNMTIPYTTMELSTPKGWIDVPIAGAGGGPDGNSLCCWFVRVIVLENHQNGKDTHIRGVKVYALDDTADTAENNPIEDMVEAMDNARDRIAEMDIHDHDHEALTKLTADKQQRKATAKKYTPGDGGLTIPDFMREPELR</sequence>
<dbReference type="EMBL" id="MU393489">
    <property type="protein sequence ID" value="KAI4864269.1"/>
    <property type="molecule type" value="Genomic_DNA"/>
</dbReference>
<protein>
    <submittedName>
        <fullName evidence="1">APC10-domain-containing protein</fullName>
    </submittedName>
</protein>